<sequence length="332" mass="35839">MSQNNSDSNNNNSNTTIINARNGSRAKYFVWTHKHSEGEGQNKDLEATSDRVRESKQTGNLSEGIMMTSVPKVPSLVRQFMAELLGTFLVVYLGDGAIAQVVVGSQTSQAFFFSNFLSIALGYGFALTIGIFVSGGVSGGHLNPAVTLAMASIKKCKWKCVPVYMLAQYIGAFFASAILFGVYRDGIMLVEGGYNKTVKTQGIFASYPSPNINASIASLSFDQILATALLIIIILAVTDGKNMKVISSLVPLSIGLGLTAIHLSFGVNAGTAINPARDFSPRLFTIIAGYGNEPLTTGNYFFWIPWILPHVGALLGAFIYEYMIELHHPIDE</sequence>
<evidence type="ECO:0000256" key="2">
    <source>
        <dbReference type="ARBA" id="ARBA00006175"/>
    </source>
</evidence>
<dbReference type="InterPro" id="IPR000425">
    <property type="entry name" value="MIP"/>
</dbReference>
<dbReference type="PROSITE" id="PS00221">
    <property type="entry name" value="MIP"/>
    <property type="match status" value="1"/>
</dbReference>
<dbReference type="CDD" id="cd00333">
    <property type="entry name" value="MIP"/>
    <property type="match status" value="1"/>
</dbReference>
<dbReference type="OrthoDB" id="3222at2759"/>
<evidence type="ECO:0000313" key="10">
    <source>
        <dbReference type="EMBL" id="ALA27401.1"/>
    </source>
</evidence>
<evidence type="ECO:0000256" key="8">
    <source>
        <dbReference type="RuleBase" id="RU000477"/>
    </source>
</evidence>
<name>A0A0K2E2H1_LEPSM</name>
<dbReference type="GO" id="GO:0005886">
    <property type="term" value="C:plasma membrane"/>
    <property type="evidence" value="ECO:0007669"/>
    <property type="project" value="TreeGrafter"/>
</dbReference>
<protein>
    <submittedName>
        <fullName evidence="10">Aquaporin</fullName>
    </submittedName>
</protein>
<comment type="subcellular location">
    <subcellularLocation>
        <location evidence="1">Membrane</location>
        <topology evidence="1">Multi-pass membrane protein</topology>
    </subcellularLocation>
</comment>
<feature type="transmembrane region" description="Helical" evidence="9">
    <location>
        <begin position="300"/>
        <end position="320"/>
    </location>
</feature>
<keyword evidence="4 8" id="KW-0812">Transmembrane</keyword>
<keyword evidence="5 9" id="KW-1133">Transmembrane helix</keyword>
<feature type="transmembrane region" description="Helical" evidence="9">
    <location>
        <begin position="163"/>
        <end position="183"/>
    </location>
</feature>
<evidence type="ECO:0000256" key="4">
    <source>
        <dbReference type="ARBA" id="ARBA00022692"/>
    </source>
</evidence>
<dbReference type="GO" id="GO:0015250">
    <property type="term" value="F:water channel activity"/>
    <property type="evidence" value="ECO:0007669"/>
    <property type="project" value="TreeGrafter"/>
</dbReference>
<dbReference type="PRINTS" id="PR00783">
    <property type="entry name" value="MINTRINSICP"/>
</dbReference>
<keyword evidence="3 8" id="KW-0813">Transport</keyword>
<dbReference type="EMBL" id="KR005664">
    <property type="protein sequence ID" value="ALA27401.1"/>
    <property type="molecule type" value="mRNA"/>
</dbReference>
<feature type="transmembrane region" description="Helical" evidence="9">
    <location>
        <begin position="116"/>
        <end position="142"/>
    </location>
</feature>
<evidence type="ECO:0000256" key="7">
    <source>
        <dbReference type="ARBA" id="ARBA00045280"/>
    </source>
</evidence>
<accession>A0A0K2E2H1</accession>
<feature type="transmembrane region" description="Helical" evidence="9">
    <location>
        <begin position="249"/>
        <end position="273"/>
    </location>
</feature>
<comment type="similarity">
    <text evidence="2 8">Belongs to the MIP/aquaporin (TC 1.A.8) family.</text>
</comment>
<dbReference type="InterPro" id="IPR022357">
    <property type="entry name" value="MIP_CS"/>
</dbReference>
<dbReference type="GO" id="GO:0015254">
    <property type="term" value="F:glycerol channel activity"/>
    <property type="evidence" value="ECO:0007669"/>
    <property type="project" value="TreeGrafter"/>
</dbReference>
<dbReference type="PRINTS" id="PR02019">
    <property type="entry name" value="AQUAPORIN7"/>
</dbReference>
<proteinExistence type="evidence at transcript level"/>
<evidence type="ECO:0000256" key="5">
    <source>
        <dbReference type="ARBA" id="ARBA00022989"/>
    </source>
</evidence>
<dbReference type="Pfam" id="PF00230">
    <property type="entry name" value="MIP"/>
    <property type="match status" value="1"/>
</dbReference>
<keyword evidence="6 9" id="KW-0472">Membrane</keyword>
<dbReference type="Gene3D" id="1.20.1080.10">
    <property type="entry name" value="Glycerol uptake facilitator protein"/>
    <property type="match status" value="1"/>
</dbReference>
<reference evidence="10" key="1">
    <citation type="journal article" date="2015" name="BMC Genomics">
        <title>Phylogenomic and functional analyses of salmon lice aquaporins uncover the molecular diversity of the superfamily in Arthropoda.</title>
        <authorList>
            <person name="Stavang J.A."/>
            <person name="Chauvigne F."/>
            <person name="Kongshaug H."/>
            <person name="Cerda J."/>
            <person name="Nilsen F."/>
            <person name="Finn R.N."/>
        </authorList>
    </citation>
    <scope>NUCLEOTIDE SEQUENCE</scope>
</reference>
<feature type="transmembrane region" description="Helical" evidence="9">
    <location>
        <begin position="84"/>
        <end position="104"/>
    </location>
</feature>
<evidence type="ECO:0000256" key="3">
    <source>
        <dbReference type="ARBA" id="ARBA00022448"/>
    </source>
</evidence>
<dbReference type="PANTHER" id="PTHR43829">
    <property type="entry name" value="AQUAPORIN OR AQUAGLYCEROPORIN RELATED"/>
    <property type="match status" value="1"/>
</dbReference>
<dbReference type="NCBIfam" id="TIGR00861">
    <property type="entry name" value="MIP"/>
    <property type="match status" value="1"/>
</dbReference>
<evidence type="ECO:0000256" key="6">
    <source>
        <dbReference type="ARBA" id="ARBA00023136"/>
    </source>
</evidence>
<dbReference type="InterPro" id="IPR050363">
    <property type="entry name" value="MIP/Aquaporin"/>
</dbReference>
<dbReference type="AlphaFoldDB" id="A0A0K2E2H1"/>
<feature type="transmembrane region" description="Helical" evidence="9">
    <location>
        <begin position="216"/>
        <end position="237"/>
    </location>
</feature>
<dbReference type="InterPro" id="IPR023271">
    <property type="entry name" value="Aquaporin-like"/>
</dbReference>
<dbReference type="SUPFAM" id="SSF81338">
    <property type="entry name" value="Aquaporin-like"/>
    <property type="match status" value="1"/>
</dbReference>
<comment type="function">
    <text evidence="7">Aquaglyceroporin that may modulate the water content and osmolytes during anhydrobiosis.</text>
</comment>
<organism evidence="10">
    <name type="scientific">Lepeophtheirus salmonis</name>
    <name type="common">Salmon louse</name>
    <name type="synonym">Caligus salmonis</name>
    <dbReference type="NCBI Taxonomy" id="72036"/>
    <lineage>
        <taxon>Eukaryota</taxon>
        <taxon>Metazoa</taxon>
        <taxon>Ecdysozoa</taxon>
        <taxon>Arthropoda</taxon>
        <taxon>Crustacea</taxon>
        <taxon>Multicrustacea</taxon>
        <taxon>Hexanauplia</taxon>
        <taxon>Copepoda</taxon>
        <taxon>Siphonostomatoida</taxon>
        <taxon>Caligidae</taxon>
        <taxon>Lepeophtheirus</taxon>
    </lineage>
</organism>
<dbReference type="PANTHER" id="PTHR43829:SF9">
    <property type="entry name" value="AQUAPORIN-9"/>
    <property type="match status" value="1"/>
</dbReference>
<evidence type="ECO:0000256" key="9">
    <source>
        <dbReference type="SAM" id="Phobius"/>
    </source>
</evidence>
<evidence type="ECO:0000256" key="1">
    <source>
        <dbReference type="ARBA" id="ARBA00004141"/>
    </source>
</evidence>